<name>A0A1Y1ICW7_KLENI</name>
<feature type="compositionally biased region" description="Low complexity" evidence="1">
    <location>
        <begin position="44"/>
        <end position="53"/>
    </location>
</feature>
<accession>A0A1Y1ICW7</accession>
<evidence type="ECO:0000256" key="1">
    <source>
        <dbReference type="SAM" id="MobiDB-lite"/>
    </source>
</evidence>
<sequence length="223" mass="24788">MGLNSSVLRPKGTLISNTEAPEEQGKEALPLPAKSIVNQDGTRSDASATSSAPPSVVIPWVFREVAESLSETDYLRQSVMLEKHAARLRLCWAEYGADFPKTFAAELLRLPDTDLWETPAPTRGWEKNKKSQLLNFLLKNFAGEKGDAAKLRVRRGSEELWRPLMSEIERLSVTRGPDWTSPEAARFRAKNVKEKVAKVEKEAAKAVLEAKKRPIKASLKPAP</sequence>
<feature type="region of interest" description="Disordered" evidence="1">
    <location>
        <begin position="1"/>
        <end position="53"/>
    </location>
</feature>
<dbReference type="Proteomes" id="UP000054558">
    <property type="component" value="Unassembled WGS sequence"/>
</dbReference>
<proteinExistence type="predicted"/>
<evidence type="ECO:0000313" key="3">
    <source>
        <dbReference type="Proteomes" id="UP000054558"/>
    </source>
</evidence>
<dbReference type="EMBL" id="DF237245">
    <property type="protein sequence ID" value="GAQ86556.1"/>
    <property type="molecule type" value="Genomic_DNA"/>
</dbReference>
<keyword evidence="3" id="KW-1185">Reference proteome</keyword>
<dbReference type="AlphaFoldDB" id="A0A1Y1ICW7"/>
<evidence type="ECO:0000313" key="2">
    <source>
        <dbReference type="EMBL" id="GAQ86556.1"/>
    </source>
</evidence>
<protein>
    <submittedName>
        <fullName evidence="2">Uncharacterized protein</fullName>
    </submittedName>
</protein>
<gene>
    <name evidence="2" type="ORF">KFL_002960110</name>
</gene>
<organism evidence="2 3">
    <name type="scientific">Klebsormidium nitens</name>
    <name type="common">Green alga</name>
    <name type="synonym">Ulothrix nitens</name>
    <dbReference type="NCBI Taxonomy" id="105231"/>
    <lineage>
        <taxon>Eukaryota</taxon>
        <taxon>Viridiplantae</taxon>
        <taxon>Streptophyta</taxon>
        <taxon>Klebsormidiophyceae</taxon>
        <taxon>Klebsormidiales</taxon>
        <taxon>Klebsormidiaceae</taxon>
        <taxon>Klebsormidium</taxon>
    </lineage>
</organism>
<reference evidence="2 3" key="1">
    <citation type="journal article" date="2014" name="Nat. Commun.">
        <title>Klebsormidium flaccidum genome reveals primary factors for plant terrestrial adaptation.</title>
        <authorList>
            <person name="Hori K."/>
            <person name="Maruyama F."/>
            <person name="Fujisawa T."/>
            <person name="Togashi T."/>
            <person name="Yamamoto N."/>
            <person name="Seo M."/>
            <person name="Sato S."/>
            <person name="Yamada T."/>
            <person name="Mori H."/>
            <person name="Tajima N."/>
            <person name="Moriyama T."/>
            <person name="Ikeuchi M."/>
            <person name="Watanabe M."/>
            <person name="Wada H."/>
            <person name="Kobayashi K."/>
            <person name="Saito M."/>
            <person name="Masuda T."/>
            <person name="Sasaki-Sekimoto Y."/>
            <person name="Mashiguchi K."/>
            <person name="Awai K."/>
            <person name="Shimojima M."/>
            <person name="Masuda S."/>
            <person name="Iwai M."/>
            <person name="Nobusawa T."/>
            <person name="Narise T."/>
            <person name="Kondo S."/>
            <person name="Saito H."/>
            <person name="Sato R."/>
            <person name="Murakawa M."/>
            <person name="Ihara Y."/>
            <person name="Oshima-Yamada Y."/>
            <person name="Ohtaka K."/>
            <person name="Satoh M."/>
            <person name="Sonobe K."/>
            <person name="Ishii M."/>
            <person name="Ohtani R."/>
            <person name="Kanamori-Sato M."/>
            <person name="Honoki R."/>
            <person name="Miyazaki D."/>
            <person name="Mochizuki H."/>
            <person name="Umetsu J."/>
            <person name="Higashi K."/>
            <person name="Shibata D."/>
            <person name="Kamiya Y."/>
            <person name="Sato N."/>
            <person name="Nakamura Y."/>
            <person name="Tabata S."/>
            <person name="Ida S."/>
            <person name="Kurokawa K."/>
            <person name="Ohta H."/>
        </authorList>
    </citation>
    <scope>NUCLEOTIDE SEQUENCE [LARGE SCALE GENOMIC DNA]</scope>
    <source>
        <strain evidence="2 3">NIES-2285</strain>
    </source>
</reference>